<evidence type="ECO:0000313" key="4">
    <source>
        <dbReference type="EMBL" id="GAQ82028.1"/>
    </source>
</evidence>
<organism evidence="4 5">
    <name type="scientific">Klebsormidium nitens</name>
    <name type="common">Green alga</name>
    <name type="synonym">Ulothrix nitens</name>
    <dbReference type="NCBI Taxonomy" id="105231"/>
    <lineage>
        <taxon>Eukaryota</taxon>
        <taxon>Viridiplantae</taxon>
        <taxon>Streptophyta</taxon>
        <taxon>Klebsormidiophyceae</taxon>
        <taxon>Klebsormidiales</taxon>
        <taxon>Klebsormidiaceae</taxon>
        <taxon>Klebsormidium</taxon>
    </lineage>
</organism>
<dbReference type="GO" id="GO:0003860">
    <property type="term" value="F:3-hydroxyisobutyryl-CoA hydrolase activity"/>
    <property type="evidence" value="ECO:0000318"/>
    <property type="project" value="GO_Central"/>
</dbReference>
<dbReference type="STRING" id="105231.A0A0U9HUN9"/>
<proteinExistence type="inferred from homology"/>
<dbReference type="PANTHER" id="PTHR43176">
    <property type="entry name" value="3-HYDROXYISOBUTYRYL-COA HYDROLASE-RELATED"/>
    <property type="match status" value="1"/>
</dbReference>
<dbReference type="Pfam" id="PF16113">
    <property type="entry name" value="ECH_2"/>
    <property type="match status" value="1"/>
</dbReference>
<accession>A0A0U9HUN9</accession>
<comment type="similarity">
    <text evidence="2">Belongs to the enoyl-CoA hydratase/isomerase family.</text>
</comment>
<dbReference type="InterPro" id="IPR029045">
    <property type="entry name" value="ClpP/crotonase-like_dom_sf"/>
</dbReference>
<evidence type="ECO:0000256" key="2">
    <source>
        <dbReference type="RuleBase" id="RU369070"/>
    </source>
</evidence>
<gene>
    <name evidence="4" type="ORF">KFL_000980150</name>
</gene>
<keyword evidence="1 2" id="KW-0378">Hydrolase</keyword>
<comment type="function">
    <text evidence="2">Hydrolyzes 3-hydroxyisobutyryl-CoA (HIBYL-CoA), a saline catabolite. Has high activity toward isobutyryl-CoA. Could be an isobutyryl-CoA dehydrogenase that functions in valine catabolism.</text>
</comment>
<dbReference type="OrthoDB" id="16820at2759"/>
<comment type="catalytic activity">
    <reaction evidence="2">
        <text>3-hydroxy-2-methylpropanoyl-CoA + H2O = 3-hydroxy-2-methylpropanoate + CoA + H(+)</text>
        <dbReference type="Rhea" id="RHEA:20888"/>
        <dbReference type="ChEBI" id="CHEBI:11805"/>
        <dbReference type="ChEBI" id="CHEBI:15377"/>
        <dbReference type="ChEBI" id="CHEBI:15378"/>
        <dbReference type="ChEBI" id="CHEBI:57287"/>
        <dbReference type="ChEBI" id="CHEBI:57340"/>
        <dbReference type="EC" id="3.1.2.4"/>
    </reaction>
</comment>
<dbReference type="AlphaFoldDB" id="A0A0U9HUN9"/>
<dbReference type="NCBIfam" id="NF004127">
    <property type="entry name" value="PRK05617.1"/>
    <property type="match status" value="1"/>
</dbReference>
<keyword evidence="5" id="KW-1185">Reference proteome</keyword>
<dbReference type="InterPro" id="IPR045004">
    <property type="entry name" value="ECH_dom"/>
</dbReference>
<evidence type="ECO:0000256" key="1">
    <source>
        <dbReference type="ARBA" id="ARBA00022801"/>
    </source>
</evidence>
<dbReference type="Proteomes" id="UP000054558">
    <property type="component" value="Unassembled WGS sequence"/>
</dbReference>
<protein>
    <recommendedName>
        <fullName evidence="2">3-hydroxyisobutyryl-CoA hydrolase</fullName>
        <shortName evidence="2">HIB-CoA hydrolase</shortName>
        <shortName evidence="2">HIBYL-CoA-H</shortName>
        <ecNumber evidence="2">3.1.2.4</ecNumber>
    </recommendedName>
    <alternativeName>
        <fullName evidence="2">3-hydroxyisobutyryl-coenzyme A hydrolase</fullName>
    </alternativeName>
</protein>
<sequence length="385" mass="41561">MTSAAASVATEDFVQGEVLDGGLAVITLARPKALNAMNLDMDRTYTHLLDSWQKDSSIKAVLIQGSTPRAFCSGADVKWFATAIRDDPATSVVEEVFNQEYPLVVRIARYPKPYISIMDGITMGFGLGLSGHGKYRVITERTVVAMPENGIGLFPDVGFAHLVGRAPRGLGTYMALTGARLKTPADIFYAGLASHFVPSEKLPELKADLQSAVRDSSGDAHAAVEAVLERFASPPGEEPSLKHAQPFIERVFGAGHPVTQIQDEVERAESSGDSKEAEWAAEALAGLRRGGPVSLAVTQKHFDAVAADAARGTGELSTIEGVMRVEYRLALRTSRRPDFVEGVRAVLIDKDQKPRWQPSTLDAVKAEDVDKCFAPFDSAQDELHV</sequence>
<dbReference type="InterPro" id="IPR032259">
    <property type="entry name" value="HIBYL-CoA-H"/>
</dbReference>
<dbReference type="EC" id="3.1.2.4" evidence="2"/>
<name>A0A0U9HUN9_KLENI</name>
<feature type="domain" description="Enoyl-CoA hydratase/isomerase" evidence="3">
    <location>
        <begin position="24"/>
        <end position="373"/>
    </location>
</feature>
<dbReference type="SUPFAM" id="SSF52096">
    <property type="entry name" value="ClpP/crotonase"/>
    <property type="match status" value="1"/>
</dbReference>
<dbReference type="EMBL" id="DF237047">
    <property type="protein sequence ID" value="GAQ82028.1"/>
    <property type="molecule type" value="Genomic_DNA"/>
</dbReference>
<dbReference type="OMA" id="AYRNNEH"/>
<evidence type="ECO:0000259" key="3">
    <source>
        <dbReference type="Pfam" id="PF16113"/>
    </source>
</evidence>
<comment type="pathway">
    <text evidence="2">Amino-acid degradation; L-valine degradation.</text>
</comment>
<evidence type="ECO:0000313" key="5">
    <source>
        <dbReference type="Proteomes" id="UP000054558"/>
    </source>
</evidence>
<dbReference type="Gene3D" id="3.90.226.10">
    <property type="entry name" value="2-enoyl-CoA Hydratase, Chain A, domain 1"/>
    <property type="match status" value="1"/>
</dbReference>
<dbReference type="CDD" id="cd06558">
    <property type="entry name" value="crotonase-like"/>
    <property type="match status" value="1"/>
</dbReference>
<dbReference type="GO" id="GO:0006574">
    <property type="term" value="P:L-valine catabolic process"/>
    <property type="evidence" value="ECO:0000318"/>
    <property type="project" value="GO_Central"/>
</dbReference>
<dbReference type="PANTHER" id="PTHR43176:SF5">
    <property type="entry name" value="3-HYDROXYISOBUTYRYL-COA HYDROLASE-LIKE PROTEIN 4, MITOCHONDRIAL"/>
    <property type="match status" value="1"/>
</dbReference>
<reference evidence="4 5" key="1">
    <citation type="journal article" date="2014" name="Nat. Commun.">
        <title>Klebsormidium flaccidum genome reveals primary factors for plant terrestrial adaptation.</title>
        <authorList>
            <person name="Hori K."/>
            <person name="Maruyama F."/>
            <person name="Fujisawa T."/>
            <person name="Togashi T."/>
            <person name="Yamamoto N."/>
            <person name="Seo M."/>
            <person name="Sato S."/>
            <person name="Yamada T."/>
            <person name="Mori H."/>
            <person name="Tajima N."/>
            <person name="Moriyama T."/>
            <person name="Ikeuchi M."/>
            <person name="Watanabe M."/>
            <person name="Wada H."/>
            <person name="Kobayashi K."/>
            <person name="Saito M."/>
            <person name="Masuda T."/>
            <person name="Sasaki-Sekimoto Y."/>
            <person name="Mashiguchi K."/>
            <person name="Awai K."/>
            <person name="Shimojima M."/>
            <person name="Masuda S."/>
            <person name="Iwai M."/>
            <person name="Nobusawa T."/>
            <person name="Narise T."/>
            <person name="Kondo S."/>
            <person name="Saito H."/>
            <person name="Sato R."/>
            <person name="Murakawa M."/>
            <person name="Ihara Y."/>
            <person name="Oshima-Yamada Y."/>
            <person name="Ohtaka K."/>
            <person name="Satoh M."/>
            <person name="Sonobe K."/>
            <person name="Ishii M."/>
            <person name="Ohtani R."/>
            <person name="Kanamori-Sato M."/>
            <person name="Honoki R."/>
            <person name="Miyazaki D."/>
            <person name="Mochizuki H."/>
            <person name="Umetsu J."/>
            <person name="Higashi K."/>
            <person name="Shibata D."/>
            <person name="Kamiya Y."/>
            <person name="Sato N."/>
            <person name="Nakamura Y."/>
            <person name="Tabata S."/>
            <person name="Ida S."/>
            <person name="Kurokawa K."/>
            <person name="Ohta H."/>
        </authorList>
    </citation>
    <scope>NUCLEOTIDE SEQUENCE [LARGE SCALE GENOMIC DNA]</scope>
    <source>
        <strain evidence="4 5">NIES-2285</strain>
    </source>
</reference>